<evidence type="ECO:0000256" key="1">
    <source>
        <dbReference type="ARBA" id="ARBA00023015"/>
    </source>
</evidence>
<comment type="function">
    <text evidence="4">Regulatory protein of the TOL plasmid xyl operons. XylS activates the xylXYZLTEGFJQKIH operon required for the degradation of toluene, m-xylene and p-xylene.</text>
</comment>
<dbReference type="RefSeq" id="WP_106671333.1">
    <property type="nucleotide sequence ID" value="NZ_BMFE01000001.1"/>
</dbReference>
<organism evidence="6 7">
    <name type="scientific">Marinobacter halophilus</name>
    <dbReference type="NCBI Taxonomy" id="1323740"/>
    <lineage>
        <taxon>Bacteria</taxon>
        <taxon>Pseudomonadati</taxon>
        <taxon>Pseudomonadota</taxon>
        <taxon>Gammaproteobacteria</taxon>
        <taxon>Pseudomonadales</taxon>
        <taxon>Marinobacteraceae</taxon>
        <taxon>Marinobacter</taxon>
    </lineage>
</organism>
<keyword evidence="1" id="KW-0805">Transcription regulation</keyword>
<protein>
    <submittedName>
        <fullName evidence="6">DNA-binding protein</fullName>
    </submittedName>
</protein>
<dbReference type="SUPFAM" id="SSF46689">
    <property type="entry name" value="Homeodomain-like"/>
    <property type="match status" value="1"/>
</dbReference>
<dbReference type="PANTHER" id="PTHR46796">
    <property type="entry name" value="HTH-TYPE TRANSCRIPTIONAL ACTIVATOR RHAS-RELATED"/>
    <property type="match status" value="1"/>
</dbReference>
<evidence type="ECO:0000259" key="5">
    <source>
        <dbReference type="PROSITE" id="PS01124"/>
    </source>
</evidence>
<gene>
    <name evidence="6" type="ORF">C7H08_08700</name>
</gene>
<dbReference type="Proteomes" id="UP000238385">
    <property type="component" value="Unassembled WGS sequence"/>
</dbReference>
<evidence type="ECO:0000256" key="2">
    <source>
        <dbReference type="ARBA" id="ARBA00023125"/>
    </source>
</evidence>
<dbReference type="SMART" id="SM00342">
    <property type="entry name" value="HTH_ARAC"/>
    <property type="match status" value="1"/>
</dbReference>
<keyword evidence="3" id="KW-0804">Transcription</keyword>
<sequence length="319" mass="36355">MRTLSAKPDLQAYLRLSSASLGEWLTAIREMVGCDDIECRLSKPKAVVGSLSVLEVDAGTVSVHDLAQDMELSHCRLPQALLVARIHGQGDVVLSSGIRFSICPSVMIPANQSFTLRAREGTRLALVYPVMFSPPVLPQEPLNLALAGHVYRFLLRSDYSQDHKDASRAATEFFAQLAQPWGAGNWELSDELPELDRRLARVIEKIRGEPEWDFDLQELAQHSGASERNLYYLMKREIGMTPYRFYQRCRLIRVRRRLVDCQCDVPHISWYAADEGFSHLGRFAAMYREHFGELPSETVQWRRRLQERSAVELPRVVIS</sequence>
<evidence type="ECO:0000313" key="6">
    <source>
        <dbReference type="EMBL" id="PSF08733.1"/>
    </source>
</evidence>
<comment type="caution">
    <text evidence="6">The sequence shown here is derived from an EMBL/GenBank/DDBJ whole genome shotgun (WGS) entry which is preliminary data.</text>
</comment>
<evidence type="ECO:0000256" key="3">
    <source>
        <dbReference type="ARBA" id="ARBA00023163"/>
    </source>
</evidence>
<dbReference type="Gene3D" id="1.10.10.60">
    <property type="entry name" value="Homeodomain-like"/>
    <property type="match status" value="1"/>
</dbReference>
<dbReference type="InterPro" id="IPR050204">
    <property type="entry name" value="AraC_XylS_family_regulators"/>
</dbReference>
<dbReference type="GO" id="GO:0043565">
    <property type="term" value="F:sequence-specific DNA binding"/>
    <property type="evidence" value="ECO:0007669"/>
    <property type="project" value="InterPro"/>
</dbReference>
<reference evidence="6 7" key="1">
    <citation type="submission" date="2018-03" db="EMBL/GenBank/DDBJ databases">
        <title>Marinobacter brunus sp. nov., a marine bacterium of Gamma-proteobacteria isolated from the surface seawater of the South China Sea.</title>
        <authorList>
            <person name="Cheng H."/>
            <person name="Wu Y.-H."/>
            <person name="Xamxidin M."/>
            <person name="Xu X.-W."/>
        </authorList>
    </citation>
    <scope>NUCLEOTIDE SEQUENCE [LARGE SCALE GENOMIC DNA]</scope>
    <source>
        <strain evidence="6 7">JCM 30472</strain>
    </source>
</reference>
<evidence type="ECO:0000313" key="7">
    <source>
        <dbReference type="Proteomes" id="UP000238385"/>
    </source>
</evidence>
<dbReference type="Pfam" id="PF12833">
    <property type="entry name" value="HTH_18"/>
    <property type="match status" value="1"/>
</dbReference>
<dbReference type="PROSITE" id="PS01124">
    <property type="entry name" value="HTH_ARAC_FAMILY_2"/>
    <property type="match status" value="1"/>
</dbReference>
<proteinExistence type="predicted"/>
<dbReference type="EMBL" id="PXNN01000011">
    <property type="protein sequence ID" value="PSF08733.1"/>
    <property type="molecule type" value="Genomic_DNA"/>
</dbReference>
<accession>A0A2T1KG52</accession>
<keyword evidence="2 6" id="KW-0238">DNA-binding</keyword>
<dbReference type="AlphaFoldDB" id="A0A2T1KG52"/>
<dbReference type="OrthoDB" id="6003540at2"/>
<evidence type="ECO:0000256" key="4">
    <source>
        <dbReference type="ARBA" id="ARBA00037345"/>
    </source>
</evidence>
<dbReference type="GO" id="GO:0003700">
    <property type="term" value="F:DNA-binding transcription factor activity"/>
    <property type="evidence" value="ECO:0007669"/>
    <property type="project" value="InterPro"/>
</dbReference>
<feature type="domain" description="HTH araC/xylS-type" evidence="5">
    <location>
        <begin position="197"/>
        <end position="301"/>
    </location>
</feature>
<dbReference type="InterPro" id="IPR018060">
    <property type="entry name" value="HTH_AraC"/>
</dbReference>
<name>A0A2T1KG52_9GAMM</name>
<keyword evidence="7" id="KW-1185">Reference proteome</keyword>
<dbReference type="InterPro" id="IPR009057">
    <property type="entry name" value="Homeodomain-like_sf"/>
</dbReference>